<gene>
    <name evidence="1" type="ORF">KV110_17525</name>
</gene>
<name>A0ABX8RZK4_NOCIO</name>
<dbReference type="Proteomes" id="UP000694257">
    <property type="component" value="Chromosome"/>
</dbReference>
<dbReference type="EMBL" id="CP078145">
    <property type="protein sequence ID" value="QXN94691.1"/>
    <property type="molecule type" value="Genomic_DNA"/>
</dbReference>
<evidence type="ECO:0000313" key="1">
    <source>
        <dbReference type="EMBL" id="QXN94691.1"/>
    </source>
</evidence>
<dbReference type="RefSeq" id="WP_218477332.1">
    <property type="nucleotide sequence ID" value="NZ_BAABJN010000015.1"/>
</dbReference>
<proteinExistence type="predicted"/>
<sequence length="434" mass="48701">MTSIEERRAELVEATRAELVEKIARYLPEPEVRAYYTWALSTANPERELFTRIIALTQLGNLTARILNQLPGPQDWSTVRRYTVSMNIYQIFEVISDNLAIGLGSVRPGAMSTTRNALVAFNTIMAAELRHPSKRDAAALLADLRGPCAETSTFVQSLTAGDQARMVAQYIATTGTEATERVLEHSTWSGLAANLQSGRDVLAAIAGTHGEPFMRAKLIERYEAVNRTLTCDRLSRTELVETGGQAILATPTLGYYATVFGEIDHPDHGYREALRDGTLITALDTASVLVRLLNDIGTPLLTMARQRRTELIRDLQQRNLTTDANDAVTLLTRTTDAVAFNRIHKDVINGEFNVCLYDVYRCHGLTDGLAALLDNLNFFADLYTRQRMTLAMQLIRLDRRLRDRRITEVTRRFVAFHEQLYSHRYDSLAGDYAI</sequence>
<organism evidence="1 2">
    <name type="scientific">Nocardia iowensis</name>
    <dbReference type="NCBI Taxonomy" id="204891"/>
    <lineage>
        <taxon>Bacteria</taxon>
        <taxon>Bacillati</taxon>
        <taxon>Actinomycetota</taxon>
        <taxon>Actinomycetes</taxon>
        <taxon>Mycobacteriales</taxon>
        <taxon>Nocardiaceae</taxon>
        <taxon>Nocardia</taxon>
    </lineage>
</organism>
<protein>
    <submittedName>
        <fullName evidence="1">Uncharacterized protein</fullName>
    </submittedName>
</protein>
<reference evidence="1 2" key="1">
    <citation type="submission" date="2021-07" db="EMBL/GenBank/DDBJ databases">
        <title>Whole Genome Sequence of Nocardia Iowensis.</title>
        <authorList>
            <person name="Lamm A."/>
            <person name="Collins-Fairclough A.M."/>
            <person name="Bunk B."/>
            <person name="Sproer C."/>
        </authorList>
    </citation>
    <scope>NUCLEOTIDE SEQUENCE [LARGE SCALE GENOMIC DNA]</scope>
    <source>
        <strain evidence="1 2">NRRL 5646</strain>
    </source>
</reference>
<evidence type="ECO:0000313" key="2">
    <source>
        <dbReference type="Proteomes" id="UP000694257"/>
    </source>
</evidence>
<accession>A0ABX8RZK4</accession>
<keyword evidence="2" id="KW-1185">Reference proteome</keyword>